<dbReference type="InterPro" id="IPR001482">
    <property type="entry name" value="T2SS/T4SS_dom"/>
</dbReference>
<dbReference type="Proteomes" id="UP000230706">
    <property type="component" value="Unassembled WGS sequence"/>
</dbReference>
<evidence type="ECO:0000256" key="4">
    <source>
        <dbReference type="SAM" id="MobiDB-lite"/>
    </source>
</evidence>
<dbReference type="SUPFAM" id="SSF52540">
    <property type="entry name" value="P-loop containing nucleoside triphosphate hydrolases"/>
    <property type="match status" value="1"/>
</dbReference>
<keyword evidence="3" id="KW-0067">ATP-binding</keyword>
<dbReference type="SMART" id="SM00382">
    <property type="entry name" value="AAA"/>
    <property type="match status" value="1"/>
</dbReference>
<dbReference type="Pfam" id="PF05157">
    <property type="entry name" value="MshEN"/>
    <property type="match status" value="1"/>
</dbReference>
<evidence type="ECO:0000259" key="5">
    <source>
        <dbReference type="PROSITE" id="PS00662"/>
    </source>
</evidence>
<dbReference type="GO" id="GO:0005524">
    <property type="term" value="F:ATP binding"/>
    <property type="evidence" value="ECO:0007669"/>
    <property type="project" value="UniProtKB-KW"/>
</dbReference>
<evidence type="ECO:0000256" key="1">
    <source>
        <dbReference type="ARBA" id="ARBA00006611"/>
    </source>
</evidence>
<protein>
    <recommendedName>
        <fullName evidence="5">Bacterial type II secretion system protein E domain-containing protein</fullName>
    </recommendedName>
</protein>
<dbReference type="SUPFAM" id="SSF160246">
    <property type="entry name" value="EspE N-terminal domain-like"/>
    <property type="match status" value="1"/>
</dbReference>
<proteinExistence type="inferred from homology"/>
<comment type="similarity">
    <text evidence="1">Belongs to the GSP E family.</text>
</comment>
<organism evidence="6 7">
    <name type="scientific">Candidatus Kaiserbacteria bacterium CG10_big_fil_rev_8_21_14_0_10_43_70</name>
    <dbReference type="NCBI Taxonomy" id="1974605"/>
    <lineage>
        <taxon>Bacteria</taxon>
        <taxon>Candidatus Kaiseribacteriota</taxon>
    </lineage>
</organism>
<dbReference type="GO" id="GO:0016887">
    <property type="term" value="F:ATP hydrolysis activity"/>
    <property type="evidence" value="ECO:0007669"/>
    <property type="project" value="TreeGrafter"/>
</dbReference>
<reference evidence="7" key="1">
    <citation type="submission" date="2017-09" db="EMBL/GenBank/DDBJ databases">
        <title>Depth-based differentiation of microbial function through sediment-hosted aquifers and enrichment of novel symbionts in the deep terrestrial subsurface.</title>
        <authorList>
            <person name="Probst A.J."/>
            <person name="Ladd B."/>
            <person name="Jarett J.K."/>
            <person name="Geller-Mcgrath D.E."/>
            <person name="Sieber C.M.K."/>
            <person name="Emerson J.B."/>
            <person name="Anantharaman K."/>
            <person name="Thomas B.C."/>
            <person name="Malmstrom R."/>
            <person name="Stieglmeier M."/>
            <person name="Klingl A."/>
            <person name="Woyke T."/>
            <person name="Ryan C.M."/>
            <person name="Banfield J.F."/>
        </authorList>
    </citation>
    <scope>NUCLEOTIDE SEQUENCE [LARGE SCALE GENOMIC DNA]</scope>
</reference>
<sequence>MAGNNLSMPPREDNAQMSKTQVSDLDNKEGEIIGQTNTFTPDSLDAQGGIPMRSIENEKVAYDILRYIPEESAEHYKIAPIGLSEGVLEIGMVDPDNLSAVDALNFITKRTGTPFKIFKISEEDFLNILKMYRGLGGRVDQALSDLKTEDVKKKSEDRNVTGEETLDLDDPEIISENGVTASIQEDAPAIKLVSTILRYAIDGGASDVHVEPTETGVRVRYRVDGILHTSVILPKETHRAIVARIKVLSSIRLDEKRKPQDGRFSATIEGRKIDFRVSTFPAYNGEKVVIRILDRDFGFIPLDKLGLTERDSQLLREAIKKPYGLILISGPTGSGKSTTLYSMLTELDREEKNVLSLEDPVEYYVDGVNQSQVFPEIGYTFATGLRTTLRQDPDIIMVGEIRDGDTAKLAVQAALTGHLVLSTIHTNSAVGTIPRLIDMGVEPYLLPPTLVVSVAQRLARRLCPDSGKETAITESMRGMIEGQFSTLPEKYRPKIPDVVYEAESTPSCPNGTRGRLAVFEVLEMSPEIERTILKSPVESEIWEVARKQGMLTMKEDAMLKAFDKKIPFSEVNLLSSLLLEDGNGAKKETGEGL</sequence>
<dbReference type="Gene3D" id="3.30.300.160">
    <property type="entry name" value="Type II secretion system, protein E, N-terminal domain"/>
    <property type="match status" value="1"/>
</dbReference>
<feature type="region of interest" description="Disordered" evidence="4">
    <location>
        <begin position="1"/>
        <end position="26"/>
    </location>
</feature>
<accession>A0A2H0UIQ3</accession>
<dbReference type="PANTHER" id="PTHR30258:SF1">
    <property type="entry name" value="PROTEIN TRANSPORT PROTEIN HOFB HOMOLOG"/>
    <property type="match status" value="1"/>
</dbReference>
<dbReference type="InterPro" id="IPR037257">
    <property type="entry name" value="T2SS_E_N_sf"/>
</dbReference>
<comment type="caution">
    <text evidence="6">The sequence shown here is derived from an EMBL/GenBank/DDBJ whole genome shotgun (WGS) entry which is preliminary data.</text>
</comment>
<evidence type="ECO:0000256" key="2">
    <source>
        <dbReference type="ARBA" id="ARBA00022741"/>
    </source>
</evidence>
<dbReference type="CDD" id="cd01129">
    <property type="entry name" value="PulE-GspE-like"/>
    <property type="match status" value="1"/>
</dbReference>
<gene>
    <name evidence="6" type="ORF">COU13_01930</name>
</gene>
<keyword evidence="2" id="KW-0547">Nucleotide-binding</keyword>
<dbReference type="Gene3D" id="3.30.450.90">
    <property type="match status" value="1"/>
</dbReference>
<dbReference type="InterPro" id="IPR027417">
    <property type="entry name" value="P-loop_NTPase"/>
</dbReference>
<name>A0A2H0UIQ3_9BACT</name>
<dbReference type="InterPro" id="IPR007831">
    <property type="entry name" value="T2SS_GspE_N"/>
</dbReference>
<feature type="compositionally biased region" description="Polar residues" evidence="4">
    <location>
        <begin position="15"/>
        <end position="24"/>
    </location>
</feature>
<evidence type="ECO:0000313" key="6">
    <source>
        <dbReference type="EMBL" id="PIR86271.1"/>
    </source>
</evidence>
<dbReference type="AlphaFoldDB" id="A0A2H0UIQ3"/>
<evidence type="ECO:0000313" key="7">
    <source>
        <dbReference type="Proteomes" id="UP000230706"/>
    </source>
</evidence>
<dbReference type="InterPro" id="IPR003593">
    <property type="entry name" value="AAA+_ATPase"/>
</dbReference>
<dbReference type="Pfam" id="PF00437">
    <property type="entry name" value="T2SSE"/>
    <property type="match status" value="1"/>
</dbReference>
<dbReference type="PROSITE" id="PS00662">
    <property type="entry name" value="T2SP_E"/>
    <property type="match status" value="1"/>
</dbReference>
<dbReference type="PANTHER" id="PTHR30258">
    <property type="entry name" value="TYPE II SECRETION SYSTEM PROTEIN GSPE-RELATED"/>
    <property type="match status" value="1"/>
</dbReference>
<dbReference type="GO" id="GO:0005886">
    <property type="term" value="C:plasma membrane"/>
    <property type="evidence" value="ECO:0007669"/>
    <property type="project" value="TreeGrafter"/>
</dbReference>
<dbReference type="EMBL" id="PFBF01000042">
    <property type="protein sequence ID" value="PIR86271.1"/>
    <property type="molecule type" value="Genomic_DNA"/>
</dbReference>
<feature type="domain" description="Bacterial type II secretion system protein E" evidence="5">
    <location>
        <begin position="389"/>
        <end position="403"/>
    </location>
</feature>
<evidence type="ECO:0000256" key="3">
    <source>
        <dbReference type="ARBA" id="ARBA00022840"/>
    </source>
</evidence>
<dbReference type="Gene3D" id="3.40.50.300">
    <property type="entry name" value="P-loop containing nucleotide triphosphate hydrolases"/>
    <property type="match status" value="1"/>
</dbReference>